<dbReference type="HAMAP" id="MF_00048">
    <property type="entry name" value="UPF0102"/>
    <property type="match status" value="1"/>
</dbReference>
<dbReference type="Proteomes" id="UP000255264">
    <property type="component" value="Unassembled WGS sequence"/>
</dbReference>
<dbReference type="OrthoDB" id="9794876at2"/>
<evidence type="ECO:0000256" key="1">
    <source>
        <dbReference type="ARBA" id="ARBA00006738"/>
    </source>
</evidence>
<dbReference type="PANTHER" id="PTHR34039">
    <property type="entry name" value="UPF0102 PROTEIN YRAN"/>
    <property type="match status" value="1"/>
</dbReference>
<dbReference type="RefSeq" id="WP_115003586.1">
    <property type="nucleotide sequence ID" value="NZ_UGHS01000004.1"/>
</dbReference>
<dbReference type="InterPro" id="IPR011856">
    <property type="entry name" value="tRNA_endonuc-like_dom_sf"/>
</dbReference>
<accession>A0A377J2M1</accession>
<dbReference type="PANTHER" id="PTHR34039:SF1">
    <property type="entry name" value="UPF0102 PROTEIN YRAN"/>
    <property type="match status" value="1"/>
</dbReference>
<proteinExistence type="inferred from homology"/>
<dbReference type="SUPFAM" id="SSF52980">
    <property type="entry name" value="Restriction endonuclease-like"/>
    <property type="match status" value="1"/>
</dbReference>
<dbReference type="EMBL" id="UGHS01000004">
    <property type="protein sequence ID" value="STO94057.1"/>
    <property type="molecule type" value="Genomic_DNA"/>
</dbReference>
<name>A0A377J2M1_9PAST</name>
<dbReference type="InterPro" id="IPR011335">
    <property type="entry name" value="Restrct_endonuc-II-like"/>
</dbReference>
<evidence type="ECO:0000256" key="2">
    <source>
        <dbReference type="HAMAP-Rule" id="MF_00048"/>
    </source>
</evidence>
<dbReference type="AlphaFoldDB" id="A0A377J2M1"/>
<dbReference type="NCBIfam" id="NF009150">
    <property type="entry name" value="PRK12497.1-3"/>
    <property type="match status" value="1"/>
</dbReference>
<dbReference type="InterPro" id="IPR003509">
    <property type="entry name" value="UPF0102_YraN-like"/>
</dbReference>
<keyword evidence="4" id="KW-1185">Reference proteome</keyword>
<evidence type="ECO:0000313" key="4">
    <source>
        <dbReference type="Proteomes" id="UP000255264"/>
    </source>
</evidence>
<dbReference type="CDD" id="cd20736">
    <property type="entry name" value="PoNe_Nuclease"/>
    <property type="match status" value="1"/>
</dbReference>
<comment type="similarity">
    <text evidence="1 2">Belongs to the UPF0102 family.</text>
</comment>
<organism evidence="3 4">
    <name type="scientific">Haemophilus pittmaniae</name>
    <dbReference type="NCBI Taxonomy" id="249188"/>
    <lineage>
        <taxon>Bacteria</taxon>
        <taxon>Pseudomonadati</taxon>
        <taxon>Pseudomonadota</taxon>
        <taxon>Gammaproteobacteria</taxon>
        <taxon>Pasteurellales</taxon>
        <taxon>Pasteurellaceae</taxon>
        <taxon>Haemophilus</taxon>
    </lineage>
</organism>
<reference evidence="3 4" key="1">
    <citation type="submission" date="2018-06" db="EMBL/GenBank/DDBJ databases">
        <authorList>
            <consortium name="Pathogen Informatics"/>
            <person name="Doyle S."/>
        </authorList>
    </citation>
    <scope>NUCLEOTIDE SEQUENCE [LARGE SCALE GENOMIC DNA]</scope>
    <source>
        <strain evidence="3 4">NCTC13335</strain>
    </source>
</reference>
<sequence>MFSPKRLQGAGFEHQARLFLQAQGLRFVAANQNFKCGELDLIMQDGSTLVFVEVRQRSNDAFGSAVESVDRRKQQKWLDAATLWLAAQGLSLEDTDCRFDLVAFGKTADDIQWIPNFLDE</sequence>
<evidence type="ECO:0000313" key="3">
    <source>
        <dbReference type="EMBL" id="STO94057.1"/>
    </source>
</evidence>
<dbReference type="NCBIfam" id="TIGR00252">
    <property type="entry name" value="YraN family protein"/>
    <property type="match status" value="1"/>
</dbReference>
<dbReference type="Pfam" id="PF02021">
    <property type="entry name" value="UPF0102"/>
    <property type="match status" value="1"/>
</dbReference>
<dbReference type="GO" id="GO:0003676">
    <property type="term" value="F:nucleic acid binding"/>
    <property type="evidence" value="ECO:0007669"/>
    <property type="project" value="InterPro"/>
</dbReference>
<protein>
    <recommendedName>
        <fullName evidence="2">UPF0102 protein NCTC13335_01974</fullName>
    </recommendedName>
</protein>
<dbReference type="Gene3D" id="3.40.1350.10">
    <property type="match status" value="1"/>
</dbReference>
<gene>
    <name evidence="3" type="ORF">NCTC13335_01974</name>
</gene>